<protein>
    <submittedName>
        <fullName evidence="2">Uncharacterized protein</fullName>
    </submittedName>
</protein>
<feature type="region of interest" description="Disordered" evidence="1">
    <location>
        <begin position="131"/>
        <end position="153"/>
    </location>
</feature>
<accession>A0AAD1RKH4</accession>
<evidence type="ECO:0000313" key="3">
    <source>
        <dbReference type="Proteomes" id="UP001295444"/>
    </source>
</evidence>
<dbReference type="Proteomes" id="UP001295444">
    <property type="component" value="Chromosome 03"/>
</dbReference>
<gene>
    <name evidence="2" type="ORF">PECUL_23A047864</name>
</gene>
<feature type="compositionally biased region" description="Basic residues" evidence="1">
    <location>
        <begin position="144"/>
        <end position="153"/>
    </location>
</feature>
<dbReference type="EMBL" id="OW240914">
    <property type="protein sequence ID" value="CAH2273605.1"/>
    <property type="molecule type" value="Genomic_DNA"/>
</dbReference>
<organism evidence="2 3">
    <name type="scientific">Pelobates cultripes</name>
    <name type="common">Western spadefoot toad</name>
    <dbReference type="NCBI Taxonomy" id="61616"/>
    <lineage>
        <taxon>Eukaryota</taxon>
        <taxon>Metazoa</taxon>
        <taxon>Chordata</taxon>
        <taxon>Craniata</taxon>
        <taxon>Vertebrata</taxon>
        <taxon>Euteleostomi</taxon>
        <taxon>Amphibia</taxon>
        <taxon>Batrachia</taxon>
        <taxon>Anura</taxon>
        <taxon>Pelobatoidea</taxon>
        <taxon>Pelobatidae</taxon>
        <taxon>Pelobates</taxon>
    </lineage>
</organism>
<keyword evidence="3" id="KW-1185">Reference proteome</keyword>
<reference evidence="2" key="1">
    <citation type="submission" date="2022-03" db="EMBL/GenBank/DDBJ databases">
        <authorList>
            <person name="Alioto T."/>
            <person name="Alioto T."/>
            <person name="Gomez Garrido J."/>
        </authorList>
    </citation>
    <scope>NUCLEOTIDE SEQUENCE</scope>
</reference>
<name>A0AAD1RKH4_PELCU</name>
<proteinExistence type="predicted"/>
<evidence type="ECO:0000256" key="1">
    <source>
        <dbReference type="SAM" id="MobiDB-lite"/>
    </source>
</evidence>
<evidence type="ECO:0000313" key="2">
    <source>
        <dbReference type="EMBL" id="CAH2273605.1"/>
    </source>
</evidence>
<sequence>MYLAPLLLLQSSKHLSYFSSIPLSPRISSPTLIKFWVDGRAERESHTTLHYTFLQSCRHFLLSAPISCKLQLFTSATRVSGGGMPSHIPPSITCFSSPAGTLHFQLRFPVNSNFFHQRYSGFGRRDAESHTAQHCTAYHTSPGARRRSHSRPT</sequence>
<dbReference type="AlphaFoldDB" id="A0AAD1RKH4"/>